<reference evidence="3 4" key="1">
    <citation type="submission" date="2019-10" db="EMBL/GenBank/DDBJ databases">
        <title>Nocardioides novel species isolated from the excrement of Marmot.</title>
        <authorList>
            <person name="Zhang G."/>
        </authorList>
    </citation>
    <scope>NUCLEOTIDE SEQUENCE [LARGE SCALE GENOMIC DNA]</scope>
    <source>
        <strain evidence="4">zg-579</strain>
    </source>
</reference>
<comment type="caution">
    <text evidence="3">The sequence shown here is derived from an EMBL/GenBank/DDBJ whole genome shotgun (WGS) entry which is preliminary data.</text>
</comment>
<evidence type="ECO:0000313" key="3">
    <source>
        <dbReference type="EMBL" id="MTB96322.1"/>
    </source>
</evidence>
<proteinExistence type="predicted"/>
<evidence type="ECO:0008006" key="5">
    <source>
        <dbReference type="Google" id="ProtNLM"/>
    </source>
</evidence>
<feature type="compositionally biased region" description="Polar residues" evidence="1">
    <location>
        <begin position="56"/>
        <end position="65"/>
    </location>
</feature>
<accession>A0A6I3JE02</accession>
<name>A0A6I3JE02_9ACTN</name>
<sequence length="152" mass="14694">MRRRPAAASVTGALPTVLLLVLAAGCSGGSAEPEADAEPTAAASAEPSATGGTAPPVTSSPSATDISDLVAGLPPCSEVWVDGATLPADYAGCKEAGGGIDLGVVLECADGAGLAAYHDRLWARLGGEITDSGGGGIAQDPEYAADVTACQG</sequence>
<dbReference type="Proteomes" id="UP000433406">
    <property type="component" value="Unassembled WGS sequence"/>
</dbReference>
<keyword evidence="4" id="KW-1185">Reference proteome</keyword>
<evidence type="ECO:0000256" key="2">
    <source>
        <dbReference type="SAM" id="SignalP"/>
    </source>
</evidence>
<feature type="region of interest" description="Disordered" evidence="1">
    <location>
        <begin position="30"/>
        <end position="66"/>
    </location>
</feature>
<gene>
    <name evidence="3" type="ORF">GGQ22_14690</name>
</gene>
<feature type="chain" id="PRO_5043557167" description="Secreted protein" evidence="2">
    <location>
        <begin position="24"/>
        <end position="152"/>
    </location>
</feature>
<evidence type="ECO:0000256" key="1">
    <source>
        <dbReference type="SAM" id="MobiDB-lite"/>
    </source>
</evidence>
<feature type="signal peptide" evidence="2">
    <location>
        <begin position="1"/>
        <end position="23"/>
    </location>
</feature>
<organism evidence="3 4">
    <name type="scientific">Nocardioides marmotae</name>
    <dbReference type="NCBI Taxonomy" id="2663857"/>
    <lineage>
        <taxon>Bacteria</taxon>
        <taxon>Bacillati</taxon>
        <taxon>Actinomycetota</taxon>
        <taxon>Actinomycetes</taxon>
        <taxon>Propionibacteriales</taxon>
        <taxon>Nocardioidaceae</taxon>
        <taxon>Nocardioides</taxon>
    </lineage>
</organism>
<dbReference type="AlphaFoldDB" id="A0A6I3JE02"/>
<feature type="compositionally biased region" description="Low complexity" evidence="1">
    <location>
        <begin position="38"/>
        <end position="54"/>
    </location>
</feature>
<protein>
    <recommendedName>
        <fullName evidence="5">Secreted protein</fullName>
    </recommendedName>
</protein>
<keyword evidence="2" id="KW-0732">Signal</keyword>
<dbReference type="EMBL" id="WLCI01000015">
    <property type="protein sequence ID" value="MTB96322.1"/>
    <property type="molecule type" value="Genomic_DNA"/>
</dbReference>
<dbReference type="RefSeq" id="WP_154616079.1">
    <property type="nucleotide sequence ID" value="NZ_CP053660.1"/>
</dbReference>
<dbReference type="PROSITE" id="PS51257">
    <property type="entry name" value="PROKAR_LIPOPROTEIN"/>
    <property type="match status" value="1"/>
</dbReference>
<evidence type="ECO:0000313" key="4">
    <source>
        <dbReference type="Proteomes" id="UP000433406"/>
    </source>
</evidence>